<dbReference type="EMBL" id="KN832884">
    <property type="protein sequence ID" value="KIM96284.1"/>
    <property type="molecule type" value="Genomic_DNA"/>
</dbReference>
<proteinExistence type="predicted"/>
<feature type="binding site" evidence="1">
    <location>
        <position position="132"/>
    </location>
    <ligand>
        <name>Mg(2+)</name>
        <dbReference type="ChEBI" id="CHEBI:18420"/>
    </ligand>
</feature>
<sequence length="231" mass="24767">MSSKPTSEQIQALQKFTACDVSDALVRLKVPNCGFLPDLNLYSPTSTPPGSCITIAPASTLLLVPKTATDLSAYPAANIPQGKHWVDLTQPETIVVISQPKGQICAAIGGIMALRMKMLNAVGVISHGRVRDVEELRETELPIWARGTAITGTGAEAKPHAVQVRLDLDGTIVNPGDLVFSDAVNGVVVIPQDKVAEVISMLPALIEADDRVKEEVRKGMTVQEAFKKHRE</sequence>
<dbReference type="CDD" id="cd16841">
    <property type="entry name" value="RraA_family"/>
    <property type="match status" value="1"/>
</dbReference>
<keyword evidence="3" id="KW-1185">Reference proteome</keyword>
<dbReference type="OrthoDB" id="1476984at2759"/>
<dbReference type="InterPro" id="IPR005493">
    <property type="entry name" value="RraA/RraA-like"/>
</dbReference>
<name>A0A0C3GYN2_OIDMZ</name>
<dbReference type="Proteomes" id="UP000054321">
    <property type="component" value="Unassembled WGS sequence"/>
</dbReference>
<accession>A0A0C3GYN2</accession>
<dbReference type="Pfam" id="PF03737">
    <property type="entry name" value="RraA-like"/>
    <property type="match status" value="1"/>
</dbReference>
<organism evidence="2 3">
    <name type="scientific">Oidiodendron maius (strain Zn)</name>
    <dbReference type="NCBI Taxonomy" id="913774"/>
    <lineage>
        <taxon>Eukaryota</taxon>
        <taxon>Fungi</taxon>
        <taxon>Dikarya</taxon>
        <taxon>Ascomycota</taxon>
        <taxon>Pezizomycotina</taxon>
        <taxon>Leotiomycetes</taxon>
        <taxon>Leotiomycetes incertae sedis</taxon>
        <taxon>Myxotrichaceae</taxon>
        <taxon>Oidiodendron</taxon>
    </lineage>
</organism>
<evidence type="ECO:0008006" key="4">
    <source>
        <dbReference type="Google" id="ProtNLM"/>
    </source>
</evidence>
<dbReference type="AlphaFoldDB" id="A0A0C3GYN2"/>
<keyword evidence="1" id="KW-0460">Magnesium</keyword>
<feature type="binding site" evidence="1">
    <location>
        <begin position="109"/>
        <end position="112"/>
    </location>
    <ligand>
        <name>substrate</name>
    </ligand>
</feature>
<dbReference type="Gene3D" id="3.50.30.40">
    <property type="entry name" value="Ribonuclease E inhibitor RraA/RraA-like"/>
    <property type="match status" value="1"/>
</dbReference>
<protein>
    <recommendedName>
        <fullName evidence="4">DlpA domain-containing protein</fullName>
    </recommendedName>
</protein>
<feature type="binding site" evidence="1">
    <location>
        <position position="131"/>
    </location>
    <ligand>
        <name>substrate</name>
    </ligand>
</feature>
<dbReference type="InterPro" id="IPR036704">
    <property type="entry name" value="RraA/RraA-like_sf"/>
</dbReference>
<evidence type="ECO:0000256" key="1">
    <source>
        <dbReference type="PIRSR" id="PIRSR605493-1"/>
    </source>
</evidence>
<evidence type="ECO:0000313" key="2">
    <source>
        <dbReference type="EMBL" id="KIM96284.1"/>
    </source>
</evidence>
<dbReference type="PANTHER" id="PTHR33254:SF4">
    <property type="entry name" value="4-HYDROXY-4-METHYL-2-OXOGLUTARATE ALDOLASE 3-RELATED"/>
    <property type="match status" value="1"/>
</dbReference>
<reference evidence="3" key="2">
    <citation type="submission" date="2015-01" db="EMBL/GenBank/DDBJ databases">
        <title>Evolutionary Origins and Diversification of the Mycorrhizal Mutualists.</title>
        <authorList>
            <consortium name="DOE Joint Genome Institute"/>
            <consortium name="Mycorrhizal Genomics Consortium"/>
            <person name="Kohler A."/>
            <person name="Kuo A."/>
            <person name="Nagy L.G."/>
            <person name="Floudas D."/>
            <person name="Copeland A."/>
            <person name="Barry K.W."/>
            <person name="Cichocki N."/>
            <person name="Veneault-Fourrey C."/>
            <person name="LaButti K."/>
            <person name="Lindquist E.A."/>
            <person name="Lipzen A."/>
            <person name="Lundell T."/>
            <person name="Morin E."/>
            <person name="Murat C."/>
            <person name="Riley R."/>
            <person name="Ohm R."/>
            <person name="Sun H."/>
            <person name="Tunlid A."/>
            <person name="Henrissat B."/>
            <person name="Grigoriev I.V."/>
            <person name="Hibbett D.S."/>
            <person name="Martin F."/>
        </authorList>
    </citation>
    <scope>NUCLEOTIDE SEQUENCE [LARGE SCALE GENOMIC DNA]</scope>
    <source>
        <strain evidence="3">Zn</strain>
    </source>
</reference>
<dbReference type="GO" id="GO:0046872">
    <property type="term" value="F:metal ion binding"/>
    <property type="evidence" value="ECO:0007669"/>
    <property type="project" value="UniProtKB-KW"/>
</dbReference>
<comment type="cofactor">
    <cofactor evidence="1">
        <name>Mg(2+)</name>
        <dbReference type="ChEBI" id="CHEBI:18420"/>
    </cofactor>
</comment>
<dbReference type="STRING" id="913774.A0A0C3GYN2"/>
<dbReference type="GO" id="GO:0008948">
    <property type="term" value="F:oxaloacetate decarboxylase activity"/>
    <property type="evidence" value="ECO:0007669"/>
    <property type="project" value="TreeGrafter"/>
</dbReference>
<keyword evidence="1" id="KW-0479">Metal-binding</keyword>
<reference evidence="2 3" key="1">
    <citation type="submission" date="2014-04" db="EMBL/GenBank/DDBJ databases">
        <authorList>
            <consortium name="DOE Joint Genome Institute"/>
            <person name="Kuo A."/>
            <person name="Martino E."/>
            <person name="Perotto S."/>
            <person name="Kohler A."/>
            <person name="Nagy L.G."/>
            <person name="Floudas D."/>
            <person name="Copeland A."/>
            <person name="Barry K.W."/>
            <person name="Cichocki N."/>
            <person name="Veneault-Fourrey C."/>
            <person name="LaButti K."/>
            <person name="Lindquist E.A."/>
            <person name="Lipzen A."/>
            <person name="Lundell T."/>
            <person name="Morin E."/>
            <person name="Murat C."/>
            <person name="Sun H."/>
            <person name="Tunlid A."/>
            <person name="Henrissat B."/>
            <person name="Grigoriev I.V."/>
            <person name="Hibbett D.S."/>
            <person name="Martin F."/>
            <person name="Nordberg H.P."/>
            <person name="Cantor M.N."/>
            <person name="Hua S.X."/>
        </authorList>
    </citation>
    <scope>NUCLEOTIDE SEQUENCE [LARGE SCALE GENOMIC DNA]</scope>
    <source>
        <strain evidence="2 3">Zn</strain>
    </source>
</reference>
<evidence type="ECO:0000313" key="3">
    <source>
        <dbReference type="Proteomes" id="UP000054321"/>
    </source>
</evidence>
<dbReference type="GO" id="GO:0047443">
    <property type="term" value="F:4-hydroxy-4-methyl-2-oxoglutarate aldolase activity"/>
    <property type="evidence" value="ECO:0007669"/>
    <property type="project" value="TreeGrafter"/>
</dbReference>
<gene>
    <name evidence="2" type="ORF">OIDMADRAFT_169865</name>
</gene>
<dbReference type="InParanoid" id="A0A0C3GYN2"/>
<dbReference type="HOGENOM" id="CLU_072626_0_0_1"/>
<dbReference type="PANTHER" id="PTHR33254">
    <property type="entry name" value="4-HYDROXY-4-METHYL-2-OXOGLUTARATE ALDOLASE 3-RELATED"/>
    <property type="match status" value="1"/>
</dbReference>
<dbReference type="SUPFAM" id="SSF89562">
    <property type="entry name" value="RraA-like"/>
    <property type="match status" value="1"/>
</dbReference>